<organism evidence="1 2">
    <name type="scientific">Araneus ventricosus</name>
    <name type="common">Orbweaver spider</name>
    <name type="synonym">Epeira ventricosa</name>
    <dbReference type="NCBI Taxonomy" id="182803"/>
    <lineage>
        <taxon>Eukaryota</taxon>
        <taxon>Metazoa</taxon>
        <taxon>Ecdysozoa</taxon>
        <taxon>Arthropoda</taxon>
        <taxon>Chelicerata</taxon>
        <taxon>Arachnida</taxon>
        <taxon>Araneae</taxon>
        <taxon>Araneomorphae</taxon>
        <taxon>Entelegynae</taxon>
        <taxon>Araneoidea</taxon>
        <taxon>Araneidae</taxon>
        <taxon>Araneus</taxon>
    </lineage>
</organism>
<name>A0A4Y2SAD0_ARAVE</name>
<sequence length="143" mass="16800">MRSLKVFLKVKRNDLVEEALQFAKDTCEEMGIPVVKRRTVRRKKTMPEEKAAVEPMTFYQEMKRSMLECIDKFQKEIDTRCEDMACISDRFAVLEPSNLIKISETELIKFVQRFVKNYNELSADGILTEIASIRRFRKADKVP</sequence>
<comment type="caution">
    <text evidence="1">The sequence shown here is derived from an EMBL/GenBank/DDBJ whole genome shotgun (WGS) entry which is preliminary data.</text>
</comment>
<keyword evidence="2" id="KW-1185">Reference proteome</keyword>
<dbReference type="AlphaFoldDB" id="A0A4Y2SAD0"/>
<dbReference type="OrthoDB" id="6468136at2759"/>
<gene>
    <name evidence="1" type="ORF">AVEN_188762_1</name>
</gene>
<evidence type="ECO:0000313" key="1">
    <source>
        <dbReference type="EMBL" id="GBN84861.1"/>
    </source>
</evidence>
<proteinExistence type="predicted"/>
<reference evidence="1 2" key="1">
    <citation type="journal article" date="2019" name="Sci. Rep.">
        <title>Orb-weaving spider Araneus ventricosus genome elucidates the spidroin gene catalogue.</title>
        <authorList>
            <person name="Kono N."/>
            <person name="Nakamura H."/>
            <person name="Ohtoshi R."/>
            <person name="Moran D.A.P."/>
            <person name="Shinohara A."/>
            <person name="Yoshida Y."/>
            <person name="Fujiwara M."/>
            <person name="Mori M."/>
            <person name="Tomita M."/>
            <person name="Arakawa K."/>
        </authorList>
    </citation>
    <scope>NUCLEOTIDE SEQUENCE [LARGE SCALE GENOMIC DNA]</scope>
</reference>
<protein>
    <submittedName>
        <fullName evidence="1">Uncharacterized protein</fullName>
    </submittedName>
</protein>
<accession>A0A4Y2SAD0</accession>
<dbReference type="EMBL" id="BGPR01020526">
    <property type="protein sequence ID" value="GBN84861.1"/>
    <property type="molecule type" value="Genomic_DNA"/>
</dbReference>
<evidence type="ECO:0000313" key="2">
    <source>
        <dbReference type="Proteomes" id="UP000499080"/>
    </source>
</evidence>
<dbReference type="Proteomes" id="UP000499080">
    <property type="component" value="Unassembled WGS sequence"/>
</dbReference>